<name>A0A401QBQ5_SCYTO</name>
<dbReference type="EMBL" id="BFAA01033666">
    <property type="protein sequence ID" value="GCB82782.1"/>
    <property type="molecule type" value="Genomic_DNA"/>
</dbReference>
<organism evidence="1 2">
    <name type="scientific">Scyliorhinus torazame</name>
    <name type="common">Cloudy catshark</name>
    <name type="synonym">Catulus torazame</name>
    <dbReference type="NCBI Taxonomy" id="75743"/>
    <lineage>
        <taxon>Eukaryota</taxon>
        <taxon>Metazoa</taxon>
        <taxon>Chordata</taxon>
        <taxon>Craniata</taxon>
        <taxon>Vertebrata</taxon>
        <taxon>Chondrichthyes</taxon>
        <taxon>Elasmobranchii</taxon>
        <taxon>Galeomorphii</taxon>
        <taxon>Galeoidea</taxon>
        <taxon>Carcharhiniformes</taxon>
        <taxon>Scyliorhinidae</taxon>
        <taxon>Scyliorhinus</taxon>
    </lineage>
</organism>
<comment type="caution">
    <text evidence="1">The sequence shown here is derived from an EMBL/GenBank/DDBJ whole genome shotgun (WGS) entry which is preliminary data.</text>
</comment>
<sequence>MVQRRLGIKDDDHQLSVPLFSVCWESIPVDNQPGEISTLTTEISALPLSTTASIPNIVISNEIVNDTKTPVK</sequence>
<accession>A0A401QBQ5</accession>
<dbReference type="AlphaFoldDB" id="A0A401QBQ5"/>
<gene>
    <name evidence="1" type="ORF">scyTo_0023782</name>
</gene>
<proteinExistence type="predicted"/>
<evidence type="ECO:0000313" key="2">
    <source>
        <dbReference type="Proteomes" id="UP000288216"/>
    </source>
</evidence>
<evidence type="ECO:0000313" key="1">
    <source>
        <dbReference type="EMBL" id="GCB82782.1"/>
    </source>
</evidence>
<dbReference type="Proteomes" id="UP000288216">
    <property type="component" value="Unassembled WGS sequence"/>
</dbReference>
<feature type="non-terminal residue" evidence="1">
    <location>
        <position position="72"/>
    </location>
</feature>
<keyword evidence="2" id="KW-1185">Reference proteome</keyword>
<protein>
    <submittedName>
        <fullName evidence="1">Uncharacterized protein</fullName>
    </submittedName>
</protein>
<reference evidence="1 2" key="1">
    <citation type="journal article" date="2018" name="Nat. Ecol. Evol.">
        <title>Shark genomes provide insights into elasmobranch evolution and the origin of vertebrates.</title>
        <authorList>
            <person name="Hara Y"/>
            <person name="Yamaguchi K"/>
            <person name="Onimaru K"/>
            <person name="Kadota M"/>
            <person name="Koyanagi M"/>
            <person name="Keeley SD"/>
            <person name="Tatsumi K"/>
            <person name="Tanaka K"/>
            <person name="Motone F"/>
            <person name="Kageyama Y"/>
            <person name="Nozu R"/>
            <person name="Adachi N"/>
            <person name="Nishimura O"/>
            <person name="Nakagawa R"/>
            <person name="Tanegashima C"/>
            <person name="Kiyatake I"/>
            <person name="Matsumoto R"/>
            <person name="Murakumo K"/>
            <person name="Nishida K"/>
            <person name="Terakita A"/>
            <person name="Kuratani S"/>
            <person name="Sato K"/>
            <person name="Hyodo S Kuraku.S."/>
        </authorList>
    </citation>
    <scope>NUCLEOTIDE SEQUENCE [LARGE SCALE GENOMIC DNA]</scope>
</reference>